<dbReference type="OrthoDB" id="5956163at2759"/>
<dbReference type="EC" id="1.8.1.9" evidence="3"/>
<dbReference type="GO" id="GO:0034599">
    <property type="term" value="P:cellular response to oxidative stress"/>
    <property type="evidence" value="ECO:0007669"/>
    <property type="project" value="TreeGrafter"/>
</dbReference>
<dbReference type="Pfam" id="PF00462">
    <property type="entry name" value="Glutaredoxin"/>
    <property type="match status" value="1"/>
</dbReference>
<evidence type="ECO:0000256" key="8">
    <source>
        <dbReference type="ARBA" id="ARBA00023002"/>
    </source>
</evidence>
<dbReference type="RefSeq" id="XP_066925765.1">
    <property type="nucleotide sequence ID" value="XM_067069664.1"/>
</dbReference>
<evidence type="ECO:0000259" key="13">
    <source>
        <dbReference type="Pfam" id="PF02852"/>
    </source>
</evidence>
<dbReference type="Proteomes" id="UP000594262">
    <property type="component" value="Unplaced"/>
</dbReference>
<dbReference type="SUPFAM" id="SSF52833">
    <property type="entry name" value="Thioredoxin-like"/>
    <property type="match status" value="1"/>
</dbReference>
<accession>A0A7M5WQ22</accession>
<evidence type="ECO:0000256" key="6">
    <source>
        <dbReference type="ARBA" id="ARBA00022857"/>
    </source>
</evidence>
<keyword evidence="10 11" id="KW-0676">Redox-active center</keyword>
<dbReference type="InterPro" id="IPR036188">
    <property type="entry name" value="FAD/NAD-bd_sf"/>
</dbReference>
<dbReference type="FunFam" id="3.30.390.30:FF:000004">
    <property type="entry name" value="Thioredoxin reductase 1, cytoplasmic"/>
    <property type="match status" value="1"/>
</dbReference>
<feature type="domain" description="Glutaredoxin" evidence="12">
    <location>
        <begin position="91"/>
        <end position="152"/>
    </location>
</feature>
<dbReference type="Gene3D" id="3.50.50.60">
    <property type="entry name" value="FAD/NAD(P)-binding domain"/>
    <property type="match status" value="2"/>
</dbReference>
<evidence type="ECO:0000313" key="15">
    <source>
        <dbReference type="EnsemblMetazoa" id="CLYHEMP000207.1"/>
    </source>
</evidence>
<evidence type="ECO:0000313" key="16">
    <source>
        <dbReference type="Proteomes" id="UP000594262"/>
    </source>
</evidence>
<evidence type="ECO:0000259" key="12">
    <source>
        <dbReference type="Pfam" id="PF00462"/>
    </source>
</evidence>
<evidence type="ECO:0000256" key="2">
    <source>
        <dbReference type="ARBA" id="ARBA00007532"/>
    </source>
</evidence>
<dbReference type="InterPro" id="IPR046952">
    <property type="entry name" value="GSHR/TRXR-like"/>
</dbReference>
<dbReference type="InterPro" id="IPR004099">
    <property type="entry name" value="Pyr_nucl-diS_OxRdtase_dimer"/>
</dbReference>
<dbReference type="SUPFAM" id="SSF51905">
    <property type="entry name" value="FAD/NAD(P)-binding domain"/>
    <property type="match status" value="1"/>
</dbReference>
<protein>
    <recommendedName>
        <fullName evidence="3">thioredoxin-disulfide reductase (NADPH)</fullName>
        <ecNumber evidence="3">1.8.1.9</ecNumber>
    </recommendedName>
</protein>
<keyword evidence="6" id="KW-0521">NADP</keyword>
<evidence type="ECO:0000256" key="1">
    <source>
        <dbReference type="ARBA" id="ARBA00001974"/>
    </source>
</evidence>
<evidence type="ECO:0000256" key="3">
    <source>
        <dbReference type="ARBA" id="ARBA00012610"/>
    </source>
</evidence>
<feature type="domain" description="Pyridine nucleotide-disulphide oxidoreductase dimerisation" evidence="13">
    <location>
        <begin position="537"/>
        <end position="648"/>
    </location>
</feature>
<dbReference type="GO" id="GO:0004362">
    <property type="term" value="F:glutathione-disulfide reductase (NADPH) activity"/>
    <property type="evidence" value="ECO:0007669"/>
    <property type="project" value="TreeGrafter"/>
</dbReference>
<evidence type="ECO:0000256" key="9">
    <source>
        <dbReference type="ARBA" id="ARBA00023157"/>
    </source>
</evidence>
<keyword evidence="16" id="KW-1185">Reference proteome</keyword>
<dbReference type="NCBIfam" id="TIGR01438">
    <property type="entry name" value="TGR"/>
    <property type="match status" value="1"/>
</dbReference>
<dbReference type="Pfam" id="PF07992">
    <property type="entry name" value="Pyr_redox_2"/>
    <property type="match status" value="1"/>
</dbReference>
<dbReference type="Gene3D" id="3.40.30.10">
    <property type="entry name" value="Glutaredoxin"/>
    <property type="match status" value="1"/>
</dbReference>
<dbReference type="InterPro" id="IPR023753">
    <property type="entry name" value="FAD/NAD-binding_dom"/>
</dbReference>
<keyword evidence="8 11" id="KW-0560">Oxidoreductase</keyword>
<dbReference type="PANTHER" id="PTHR42737">
    <property type="entry name" value="GLUTATHIONE REDUCTASE"/>
    <property type="match status" value="1"/>
</dbReference>
<dbReference type="GO" id="GO:0006749">
    <property type="term" value="P:glutathione metabolic process"/>
    <property type="evidence" value="ECO:0007669"/>
    <property type="project" value="TreeGrafter"/>
</dbReference>
<keyword evidence="7" id="KW-0712">Selenocysteine</keyword>
<dbReference type="Gene3D" id="3.30.390.30">
    <property type="match status" value="1"/>
</dbReference>
<dbReference type="InterPro" id="IPR011899">
    <property type="entry name" value="Glutaredoxin_euk/vir"/>
</dbReference>
<dbReference type="PRINTS" id="PR00368">
    <property type="entry name" value="FADPNR"/>
</dbReference>
<dbReference type="GeneID" id="136813135"/>
<dbReference type="FunFam" id="3.50.50.60:FF:000190">
    <property type="entry name" value="Thioredoxin reductase"/>
    <property type="match status" value="1"/>
</dbReference>
<evidence type="ECO:0000256" key="7">
    <source>
        <dbReference type="ARBA" id="ARBA00022933"/>
    </source>
</evidence>
<name>A0A7M5WQ22_9CNID</name>
<evidence type="ECO:0000256" key="5">
    <source>
        <dbReference type="ARBA" id="ARBA00022827"/>
    </source>
</evidence>
<dbReference type="NCBIfam" id="TIGR02180">
    <property type="entry name" value="GRX_euk"/>
    <property type="match status" value="1"/>
</dbReference>
<evidence type="ECO:0000256" key="11">
    <source>
        <dbReference type="RuleBase" id="RU003691"/>
    </source>
</evidence>
<dbReference type="PANTHER" id="PTHR42737:SF8">
    <property type="entry name" value="THIOREDOXIN-DISULFIDE REDUCTASE"/>
    <property type="match status" value="1"/>
</dbReference>
<evidence type="ECO:0000259" key="14">
    <source>
        <dbReference type="Pfam" id="PF07992"/>
    </source>
</evidence>
<dbReference type="InterPro" id="IPR012999">
    <property type="entry name" value="Pyr_OxRdtase_I_AS"/>
</dbReference>
<sequence length="662" mass="72838">MIKYSFLVREAKSSLRLFNSQRLSPSIFTKSRHFSSLQASSNKCFETLPTRRNFLDKRAVLVGCLHTTGIKMAPIDSINQLVESHNKENKVMIWSKSYCPFCKKVKEIFNNINQPYKAYELDLEANGAEIQEALLAKTGQKTVPNVFVANKHLGGASDTEAAFKEGRLTQLLSGDDKEYDYDLFVVGGGSGGLACSKEAVKYGAKVAVADFVKPTPKGSQWGIGGTCVNVGCIPKKLMHQAALLGESLTDAKAYGWSTPEKNTHNWETMVQAIQDHIRSLNWGYKVQLRQQNVKYYNKYASLVDKNTLKLVDRSGKEETVTARNIVLATGGRPIYPDVPGAKECCITSDDIFSLPYAPGKTLFIGASYISLECAGFLHGLGYDTTVMVRSILLRGFDQEMANRIGDYMEQEGIKFLKGYNIVKFEKLEEGTPGKVRVTYKNAEDKIESAEYDSVVLAVGRKPLIDDVGVQNAGVQLHEKSGFVITDNADRTNVDNIYCIGDLAEGKPELTPVAIQAGRLLAKRIFAGAQKKCDYENVATTVFTPLEYGACGLSEEDAIKKYGDENVTTYHSNFTPLEATVAHRLDNGCYAKLICNKTDDERVIGMHVVGPNAGEMIQGFALAFKTGATKEHFDDLIGIHPTNAEIFTTLDKTKAEDPAVTGC</sequence>
<dbReference type="AlphaFoldDB" id="A0A7M5WQ22"/>
<comment type="similarity">
    <text evidence="2 11">Belongs to the class-I pyridine nucleotide-disulfide oxidoreductase family.</text>
</comment>
<dbReference type="InterPro" id="IPR016156">
    <property type="entry name" value="FAD/NAD-linked_Rdtase_dimer_sf"/>
</dbReference>
<dbReference type="InterPro" id="IPR006338">
    <property type="entry name" value="Thioredoxin/glutathione_Rdtase"/>
</dbReference>
<dbReference type="GO" id="GO:0005829">
    <property type="term" value="C:cytosol"/>
    <property type="evidence" value="ECO:0007669"/>
    <property type="project" value="TreeGrafter"/>
</dbReference>
<dbReference type="PROSITE" id="PS00076">
    <property type="entry name" value="PYRIDINE_REDOX_1"/>
    <property type="match status" value="1"/>
</dbReference>
<dbReference type="EnsemblMetazoa" id="CLYHEMT000207.1">
    <property type="protein sequence ID" value="CLYHEMP000207.1"/>
    <property type="gene ID" value="CLYHEMG000207"/>
</dbReference>
<dbReference type="InterPro" id="IPR036249">
    <property type="entry name" value="Thioredoxin-like_sf"/>
</dbReference>
<keyword evidence="9" id="KW-1015">Disulfide bond</keyword>
<dbReference type="PROSITE" id="PS51354">
    <property type="entry name" value="GLUTAREDOXIN_2"/>
    <property type="match status" value="1"/>
</dbReference>
<reference evidence="15" key="1">
    <citation type="submission" date="2021-01" db="UniProtKB">
        <authorList>
            <consortium name="EnsemblMetazoa"/>
        </authorList>
    </citation>
    <scope>IDENTIFICATION</scope>
</reference>
<evidence type="ECO:0000256" key="10">
    <source>
        <dbReference type="ARBA" id="ARBA00023284"/>
    </source>
</evidence>
<dbReference type="GO" id="GO:0050660">
    <property type="term" value="F:flavin adenine dinucleotide binding"/>
    <property type="evidence" value="ECO:0007669"/>
    <property type="project" value="InterPro"/>
</dbReference>
<dbReference type="GO" id="GO:0004791">
    <property type="term" value="F:thioredoxin-disulfide reductase (NADPH) activity"/>
    <property type="evidence" value="ECO:0007669"/>
    <property type="project" value="UniProtKB-EC"/>
</dbReference>
<evidence type="ECO:0000256" key="4">
    <source>
        <dbReference type="ARBA" id="ARBA00022630"/>
    </source>
</evidence>
<dbReference type="PRINTS" id="PR00411">
    <property type="entry name" value="PNDRDTASEI"/>
</dbReference>
<feature type="domain" description="FAD/NAD(P)-binding" evidence="14">
    <location>
        <begin position="181"/>
        <end position="517"/>
    </location>
</feature>
<dbReference type="InterPro" id="IPR002109">
    <property type="entry name" value="Glutaredoxin"/>
</dbReference>
<dbReference type="Pfam" id="PF02852">
    <property type="entry name" value="Pyr_redox_dim"/>
    <property type="match status" value="1"/>
</dbReference>
<dbReference type="GO" id="GO:0005739">
    <property type="term" value="C:mitochondrion"/>
    <property type="evidence" value="ECO:0007669"/>
    <property type="project" value="TreeGrafter"/>
</dbReference>
<organism evidence="15 16">
    <name type="scientific">Clytia hemisphaerica</name>
    <dbReference type="NCBI Taxonomy" id="252671"/>
    <lineage>
        <taxon>Eukaryota</taxon>
        <taxon>Metazoa</taxon>
        <taxon>Cnidaria</taxon>
        <taxon>Hydrozoa</taxon>
        <taxon>Hydroidolina</taxon>
        <taxon>Leptothecata</taxon>
        <taxon>Obeliida</taxon>
        <taxon>Clytiidae</taxon>
        <taxon>Clytia</taxon>
    </lineage>
</organism>
<comment type="cofactor">
    <cofactor evidence="1">
        <name>FAD</name>
        <dbReference type="ChEBI" id="CHEBI:57692"/>
    </cofactor>
</comment>
<dbReference type="SUPFAM" id="SSF55424">
    <property type="entry name" value="FAD/NAD-linked reductases, dimerisation (C-terminal) domain"/>
    <property type="match status" value="1"/>
</dbReference>
<dbReference type="CDD" id="cd03419">
    <property type="entry name" value="GRX_GRXh_1_2_like"/>
    <property type="match status" value="1"/>
</dbReference>
<keyword evidence="4 11" id="KW-0285">Flavoprotein</keyword>
<dbReference type="GO" id="GO:0045454">
    <property type="term" value="P:cell redox homeostasis"/>
    <property type="evidence" value="ECO:0007669"/>
    <property type="project" value="InterPro"/>
</dbReference>
<proteinExistence type="inferred from homology"/>
<keyword evidence="5 11" id="KW-0274">FAD</keyword>